<dbReference type="Gene3D" id="3.40.50.10260">
    <property type="entry name" value="YjeF N-terminal domain"/>
    <property type="match status" value="1"/>
</dbReference>
<comment type="caution">
    <text evidence="1">Lacks conserved residue(s) required for the propagation of feature annotation.</text>
</comment>
<dbReference type="InterPro" id="IPR036652">
    <property type="entry name" value="YjeF_N_dom_sf"/>
</dbReference>
<dbReference type="PANTHER" id="PTHR13612:SF0">
    <property type="entry name" value="ENHANCER OF MRNA-DECAPPING PROTEIN 3"/>
    <property type="match status" value="1"/>
</dbReference>
<evidence type="ECO:0000256" key="1">
    <source>
        <dbReference type="HAMAP-Rule" id="MF_01966"/>
    </source>
</evidence>
<gene>
    <name evidence="1" type="primary">nnrE</name>
    <name evidence="3" type="ORF">ACFQPE_17310</name>
</gene>
<sequence length="239" mass="24430">MERAVYRTAGGMPVTAVTADEMREVDRVATEEVGLGLLQMMENAGRNLASAVRATGADGAVVLAGDGGNGGGGLACARHLANRDVAVEVVLDRPPAALDGAAARQHRVVDAMGVPVREGPAGPPETDAVVDAVIGYGLSGAVRGIARDLVEACGGTDARVVSLDVPSGLDATTGESTGPVVDPAEVITLALPKTGLRGVDCPVTLADIGIPRTVYRRLDVPYDPPFDDAYLVPLERTGE</sequence>
<evidence type="ECO:0000259" key="2">
    <source>
        <dbReference type="PROSITE" id="PS51385"/>
    </source>
</evidence>
<comment type="function">
    <text evidence="1">Catalyzes the epimerization of the S- and R-forms of NAD(P)HX, a damaged form of NAD(P)H that is a result of enzymatic or heat-dependent hydration. This is a prerequisite for the S-specific NAD(P)H-hydrate dehydratase to allow the repair of both epimers of NAD(P)HX.</text>
</comment>
<keyword evidence="1" id="KW-0479">Metal-binding</keyword>
<comment type="cofactor">
    <cofactor evidence="1">
        <name>K(+)</name>
        <dbReference type="ChEBI" id="CHEBI:29103"/>
    </cofactor>
    <text evidence="1">Binds 1 potassium ion per subunit.</text>
</comment>
<dbReference type="SUPFAM" id="SSF64153">
    <property type="entry name" value="YjeF N-terminal domain-like"/>
    <property type="match status" value="1"/>
</dbReference>
<comment type="catalytic activity">
    <reaction evidence="1">
        <text>(6R)-NADHX = (6S)-NADHX</text>
        <dbReference type="Rhea" id="RHEA:32215"/>
        <dbReference type="ChEBI" id="CHEBI:64074"/>
        <dbReference type="ChEBI" id="CHEBI:64075"/>
        <dbReference type="EC" id="5.1.99.6"/>
    </reaction>
</comment>
<keyword evidence="1" id="KW-0521">NADP</keyword>
<dbReference type="GeneID" id="79317278"/>
<dbReference type="PROSITE" id="PS51385">
    <property type="entry name" value="YJEF_N"/>
    <property type="match status" value="1"/>
</dbReference>
<feature type="binding site" evidence="1">
    <location>
        <position position="164"/>
    </location>
    <ligand>
        <name>(6S)-NADPHX</name>
        <dbReference type="ChEBI" id="CHEBI:64076"/>
    </ligand>
</feature>
<reference evidence="3 4" key="1">
    <citation type="journal article" date="2019" name="Int. J. Syst. Evol. Microbiol.">
        <title>The Global Catalogue of Microorganisms (GCM) 10K type strain sequencing project: providing services to taxonomists for standard genome sequencing and annotation.</title>
        <authorList>
            <consortium name="The Broad Institute Genomics Platform"/>
            <consortium name="The Broad Institute Genome Sequencing Center for Infectious Disease"/>
            <person name="Wu L."/>
            <person name="Ma J."/>
        </authorList>
    </citation>
    <scope>NUCLEOTIDE SEQUENCE [LARGE SCALE GENOMIC DNA]</scope>
    <source>
        <strain evidence="3 4">PSR21</strain>
    </source>
</reference>
<feature type="binding site" evidence="1">
    <location>
        <position position="131"/>
    </location>
    <ligand>
        <name>K(+)</name>
        <dbReference type="ChEBI" id="CHEBI:29103"/>
    </ligand>
</feature>
<dbReference type="RefSeq" id="WP_276306620.1">
    <property type="nucleotide sequence ID" value="NZ_CP119993.1"/>
</dbReference>
<keyword evidence="1" id="KW-0520">NAD</keyword>
<accession>A0ABD6AFE4</accession>
<dbReference type="GO" id="GO:0052856">
    <property type="term" value="F:NAD(P)HX epimerase activity"/>
    <property type="evidence" value="ECO:0007669"/>
    <property type="project" value="UniProtKB-UniRule"/>
</dbReference>
<evidence type="ECO:0000313" key="3">
    <source>
        <dbReference type="EMBL" id="MFC7318538.1"/>
    </source>
</evidence>
<feature type="binding site" evidence="1">
    <location>
        <begin position="68"/>
        <end position="72"/>
    </location>
    <ligand>
        <name>(6S)-NADPHX</name>
        <dbReference type="ChEBI" id="CHEBI:64076"/>
    </ligand>
</feature>
<feature type="binding site" evidence="1">
    <location>
        <position position="69"/>
    </location>
    <ligand>
        <name>K(+)</name>
        <dbReference type="ChEBI" id="CHEBI:29103"/>
    </ligand>
</feature>
<evidence type="ECO:0000313" key="4">
    <source>
        <dbReference type="Proteomes" id="UP001596547"/>
    </source>
</evidence>
<dbReference type="EMBL" id="JBHTBF010000003">
    <property type="protein sequence ID" value="MFC7318538.1"/>
    <property type="molecule type" value="Genomic_DNA"/>
</dbReference>
<dbReference type="InterPro" id="IPR004443">
    <property type="entry name" value="YjeF_N_dom"/>
</dbReference>
<dbReference type="HAMAP" id="MF_01966">
    <property type="entry name" value="NADHX_epimerase"/>
    <property type="match status" value="1"/>
</dbReference>
<dbReference type="GO" id="GO:0046872">
    <property type="term" value="F:metal ion binding"/>
    <property type="evidence" value="ECO:0007669"/>
    <property type="project" value="UniProtKB-KW"/>
</dbReference>
<protein>
    <recommendedName>
        <fullName evidence="1">NAD(P)H-hydrate epimerase</fullName>
        <ecNumber evidence="1">5.1.99.6</ecNumber>
    </recommendedName>
    <alternativeName>
        <fullName evidence="1">NAD(P)HX epimerase</fullName>
    </alternativeName>
</protein>
<keyword evidence="1" id="KW-0630">Potassium</keyword>
<keyword evidence="4" id="KW-1185">Reference proteome</keyword>
<dbReference type="NCBIfam" id="TIGR00197">
    <property type="entry name" value="yjeF_nterm"/>
    <property type="match status" value="1"/>
</dbReference>
<name>A0ABD6AFE4_9EURY</name>
<proteinExistence type="inferred from homology"/>
<feature type="binding site" evidence="1">
    <location>
        <position position="167"/>
    </location>
    <ligand>
        <name>K(+)</name>
        <dbReference type="ChEBI" id="CHEBI:29103"/>
    </ligand>
</feature>
<feature type="domain" description="YjeF N-terminal" evidence="2">
    <location>
        <begin position="22"/>
        <end position="216"/>
    </location>
</feature>
<keyword evidence="1 3" id="KW-0413">Isomerase</keyword>
<dbReference type="Pfam" id="PF03853">
    <property type="entry name" value="YjeF_N"/>
    <property type="match status" value="1"/>
</dbReference>
<dbReference type="Proteomes" id="UP001596547">
    <property type="component" value="Unassembled WGS sequence"/>
</dbReference>
<keyword evidence="1" id="KW-0547">Nucleotide-binding</keyword>
<comment type="catalytic activity">
    <reaction evidence="1">
        <text>(6R)-NADPHX = (6S)-NADPHX</text>
        <dbReference type="Rhea" id="RHEA:32227"/>
        <dbReference type="ChEBI" id="CHEBI:64076"/>
        <dbReference type="ChEBI" id="CHEBI:64077"/>
        <dbReference type="EC" id="5.1.99.6"/>
    </reaction>
</comment>
<organism evidence="3 4">
    <name type="scientific">Halomarina halobia</name>
    <dbReference type="NCBI Taxonomy" id="3033386"/>
    <lineage>
        <taxon>Archaea</taxon>
        <taxon>Methanobacteriati</taxon>
        <taxon>Methanobacteriota</taxon>
        <taxon>Stenosarchaea group</taxon>
        <taxon>Halobacteria</taxon>
        <taxon>Halobacteriales</taxon>
        <taxon>Natronomonadaceae</taxon>
        <taxon>Halomarina</taxon>
    </lineage>
</organism>
<dbReference type="PANTHER" id="PTHR13612">
    <property type="entry name" value="ENHANCER OF MRNA-DECAPPING PROTEIN 3"/>
    <property type="match status" value="1"/>
</dbReference>
<dbReference type="EC" id="5.1.99.6" evidence="1"/>
<comment type="caution">
    <text evidence="3">The sequence shown here is derived from an EMBL/GenBank/DDBJ whole genome shotgun (WGS) entry which is preliminary data.</text>
</comment>
<dbReference type="GO" id="GO:0000166">
    <property type="term" value="F:nucleotide binding"/>
    <property type="evidence" value="ECO:0007669"/>
    <property type="project" value="UniProtKB-KW"/>
</dbReference>
<feature type="binding site" evidence="1">
    <location>
        <begin position="135"/>
        <end position="141"/>
    </location>
    <ligand>
        <name>(6S)-NADPHX</name>
        <dbReference type="ChEBI" id="CHEBI:64076"/>
    </ligand>
</feature>
<dbReference type="AlphaFoldDB" id="A0ABD6AFE4"/>
<comment type="similarity">
    <text evidence="1">Belongs to the NnrE/AIBP family.</text>
</comment>